<protein>
    <submittedName>
        <fullName evidence="3">WAP domain-containing protein</fullName>
    </submittedName>
</protein>
<reference evidence="2" key="1">
    <citation type="submission" date="2013-12" db="EMBL/GenBank/DDBJ databases">
        <authorList>
            <person name="Aslett M."/>
        </authorList>
    </citation>
    <scope>NUCLEOTIDE SEQUENCE [LARGE SCALE GENOMIC DNA]</scope>
    <source>
        <strain evidence="2">Lindley</strain>
    </source>
</reference>
<evidence type="ECO:0000313" key="3">
    <source>
        <dbReference type="WBParaSite" id="GPLIN_001452500"/>
    </source>
</evidence>
<evidence type="ECO:0000256" key="1">
    <source>
        <dbReference type="SAM" id="SignalP"/>
    </source>
</evidence>
<keyword evidence="2" id="KW-1185">Reference proteome</keyword>
<keyword evidence="1" id="KW-0732">Signal</keyword>
<accession>A0A183CNR8</accession>
<proteinExistence type="predicted"/>
<reference evidence="3" key="3">
    <citation type="submission" date="2016-06" db="UniProtKB">
        <authorList>
            <consortium name="WormBaseParasite"/>
        </authorList>
    </citation>
    <scope>IDENTIFICATION</scope>
</reference>
<dbReference type="WBParaSite" id="GPLIN_001452500">
    <property type="protein sequence ID" value="GPLIN_001452500"/>
    <property type="gene ID" value="GPLIN_001452500"/>
</dbReference>
<feature type="chain" id="PRO_5008147838" evidence="1">
    <location>
        <begin position="27"/>
        <end position="82"/>
    </location>
</feature>
<reference evidence="2" key="2">
    <citation type="submission" date="2014-05" db="EMBL/GenBank/DDBJ databases">
        <title>The genome and life-stage specific transcriptomes of Globodera pallida elucidate key aspects of plant parasitism by a cyst nematode.</title>
        <authorList>
            <person name="Cotton J.A."/>
            <person name="Lilley C.J."/>
            <person name="Jones L.M."/>
            <person name="Kikuchi T."/>
            <person name="Reid A.J."/>
            <person name="Thorpe P."/>
            <person name="Tsai I.J."/>
            <person name="Beasley H."/>
            <person name="Blok V."/>
            <person name="Cock P.J.A."/>
            <person name="Van den Akker S.E."/>
            <person name="Holroyd N."/>
            <person name="Hunt M."/>
            <person name="Mantelin S."/>
            <person name="Naghra H."/>
            <person name="Pain A."/>
            <person name="Palomares-Rius J.E."/>
            <person name="Zarowiecki M."/>
            <person name="Berriman M."/>
            <person name="Jones J.T."/>
            <person name="Urwin P.E."/>
        </authorList>
    </citation>
    <scope>NUCLEOTIDE SEQUENCE [LARGE SCALE GENOMIC DNA]</scope>
    <source>
        <strain evidence="2">Lindley</strain>
    </source>
</reference>
<evidence type="ECO:0000313" key="2">
    <source>
        <dbReference type="Proteomes" id="UP000050741"/>
    </source>
</evidence>
<dbReference type="Proteomes" id="UP000050741">
    <property type="component" value="Unassembled WGS sequence"/>
</dbReference>
<feature type="signal peptide" evidence="1">
    <location>
        <begin position="1"/>
        <end position="26"/>
    </location>
</feature>
<name>A0A183CNR8_GLOPA</name>
<sequence>MSKLLLFSCCCAVVCLALMTQHKSDAVPAISKDGGEPRSARFLEGGQVVRVKRQCGEDRCSRSRQCDTCCACVEGYCCPITR</sequence>
<dbReference type="AlphaFoldDB" id="A0A183CNR8"/>
<organism evidence="2 3">
    <name type="scientific">Globodera pallida</name>
    <name type="common">Potato cyst nematode worm</name>
    <name type="synonym">Heterodera pallida</name>
    <dbReference type="NCBI Taxonomy" id="36090"/>
    <lineage>
        <taxon>Eukaryota</taxon>
        <taxon>Metazoa</taxon>
        <taxon>Ecdysozoa</taxon>
        <taxon>Nematoda</taxon>
        <taxon>Chromadorea</taxon>
        <taxon>Rhabditida</taxon>
        <taxon>Tylenchina</taxon>
        <taxon>Tylenchomorpha</taxon>
        <taxon>Tylenchoidea</taxon>
        <taxon>Heteroderidae</taxon>
        <taxon>Heteroderinae</taxon>
        <taxon>Globodera</taxon>
    </lineage>
</organism>